<dbReference type="PANTHER" id="PTHR45586">
    <property type="entry name" value="TPR REPEAT-CONTAINING PROTEIN PA4667"/>
    <property type="match status" value="1"/>
</dbReference>
<reference evidence="5" key="1">
    <citation type="journal article" date="2023" name="G3 (Bethesda)">
        <title>A reference genome for the long-term kleptoplast-retaining sea slug Elysia crispata morphotype clarki.</title>
        <authorList>
            <person name="Eastman K.E."/>
            <person name="Pendleton A.L."/>
            <person name="Shaikh M.A."/>
            <person name="Suttiyut T."/>
            <person name="Ogas R."/>
            <person name="Tomko P."/>
            <person name="Gavelis G."/>
            <person name="Widhalm J.R."/>
            <person name="Wisecaver J.H."/>
        </authorList>
    </citation>
    <scope>NUCLEOTIDE SEQUENCE</scope>
    <source>
        <strain evidence="5">ECLA1</strain>
    </source>
</reference>
<evidence type="ECO:0000256" key="1">
    <source>
        <dbReference type="ARBA" id="ARBA00022737"/>
    </source>
</evidence>
<accession>A0AAE0Z2R4</accession>
<feature type="repeat" description="TPR" evidence="3">
    <location>
        <begin position="220"/>
        <end position="253"/>
    </location>
</feature>
<dbReference type="InterPro" id="IPR038645">
    <property type="entry name" value="TTC5_OB_sf"/>
</dbReference>
<dbReference type="EMBL" id="JAWDGP010004927">
    <property type="protein sequence ID" value="KAK3761066.1"/>
    <property type="molecule type" value="Genomic_DNA"/>
</dbReference>
<dbReference type="Proteomes" id="UP001283361">
    <property type="component" value="Unassembled WGS sequence"/>
</dbReference>
<dbReference type="InterPro" id="IPR011990">
    <property type="entry name" value="TPR-like_helical_dom_sf"/>
</dbReference>
<sequence>MAADERVSTPTDQASAIADELYDFRDHFVERFGLERAGEKDTEVYKKMEECLQRLEEIQGDVRNKAQLHYLRGKILNATPKYSPEAEEALGKAVKLDPRLVQAWNHLGECYWKKEDVSAAKNCFTGALNHSKNKVSLRNLSMVLRQLSGPPVEKVKLIEESIERAKEAVQLDLTDGTSWLILGNAYVCQTFSYGQNPKALKQAMQAYTQADKDSVARANPDLHFNRAVTYKYIGEYQLALDGFSMASQLDPSWAEAKTKETELLNYLKDVQKMVGSKGKMKQKKIDSLCNNIGDRDLGPYTTLEYVDAEGKTVSLSRCKLAELQPKVNAGKLVVGKVVCSVNSTDGVPFPVCIVDEDQTAVAVMVNKLAQDAGMKVGDSVAIPEPCLKKVKLSHKGTEIIFSSIQVDSPRFLVVNGRKLGASKEVQPILSTRAVSD</sequence>
<protein>
    <recommendedName>
        <fullName evidence="4">Tetratricopeptide repeat protein 5 OB fold domain-containing protein</fullName>
    </recommendedName>
</protein>
<evidence type="ECO:0000256" key="2">
    <source>
        <dbReference type="ARBA" id="ARBA00022803"/>
    </source>
</evidence>
<dbReference type="PANTHER" id="PTHR45586:SF1">
    <property type="entry name" value="LIPOPOLYSACCHARIDE ASSEMBLY PROTEIN B"/>
    <property type="match status" value="1"/>
</dbReference>
<dbReference type="InterPro" id="IPR019734">
    <property type="entry name" value="TPR_rpt"/>
</dbReference>
<feature type="domain" description="Tetratricopeptide repeat protein 5 OB fold" evidence="4">
    <location>
        <begin position="315"/>
        <end position="423"/>
    </location>
</feature>
<organism evidence="5 6">
    <name type="scientific">Elysia crispata</name>
    <name type="common">lettuce slug</name>
    <dbReference type="NCBI Taxonomy" id="231223"/>
    <lineage>
        <taxon>Eukaryota</taxon>
        <taxon>Metazoa</taxon>
        <taxon>Spiralia</taxon>
        <taxon>Lophotrochozoa</taxon>
        <taxon>Mollusca</taxon>
        <taxon>Gastropoda</taxon>
        <taxon>Heterobranchia</taxon>
        <taxon>Euthyneura</taxon>
        <taxon>Panpulmonata</taxon>
        <taxon>Sacoglossa</taxon>
        <taxon>Placobranchoidea</taxon>
        <taxon>Plakobranchidae</taxon>
        <taxon>Elysia</taxon>
    </lineage>
</organism>
<proteinExistence type="predicted"/>
<dbReference type="Gene3D" id="1.25.40.10">
    <property type="entry name" value="Tetratricopeptide repeat domain"/>
    <property type="match status" value="1"/>
</dbReference>
<evidence type="ECO:0000256" key="3">
    <source>
        <dbReference type="PROSITE-ProRule" id="PRU00339"/>
    </source>
</evidence>
<evidence type="ECO:0000313" key="6">
    <source>
        <dbReference type="Proteomes" id="UP001283361"/>
    </source>
</evidence>
<dbReference type="InterPro" id="IPR032076">
    <property type="entry name" value="TTC5_OB"/>
</dbReference>
<feature type="repeat" description="TPR" evidence="3">
    <location>
        <begin position="101"/>
        <end position="134"/>
    </location>
</feature>
<evidence type="ECO:0000313" key="5">
    <source>
        <dbReference type="EMBL" id="KAK3761066.1"/>
    </source>
</evidence>
<name>A0AAE0Z2R4_9GAST</name>
<comment type="caution">
    <text evidence="5">The sequence shown here is derived from an EMBL/GenBank/DDBJ whole genome shotgun (WGS) entry which is preliminary data.</text>
</comment>
<keyword evidence="1" id="KW-0677">Repeat</keyword>
<dbReference type="Gene3D" id="2.40.50.550">
    <property type="match status" value="1"/>
</dbReference>
<dbReference type="PROSITE" id="PS50005">
    <property type="entry name" value="TPR"/>
    <property type="match status" value="2"/>
</dbReference>
<dbReference type="AlphaFoldDB" id="A0AAE0Z2R4"/>
<keyword evidence="6" id="KW-1185">Reference proteome</keyword>
<dbReference type="Pfam" id="PF16669">
    <property type="entry name" value="TTC5_OB"/>
    <property type="match status" value="1"/>
</dbReference>
<evidence type="ECO:0000259" key="4">
    <source>
        <dbReference type="Pfam" id="PF16669"/>
    </source>
</evidence>
<dbReference type="SUPFAM" id="SSF48452">
    <property type="entry name" value="TPR-like"/>
    <property type="match status" value="1"/>
</dbReference>
<dbReference type="InterPro" id="IPR051012">
    <property type="entry name" value="CellSynth/LPSAsmb/PSIAsmb"/>
</dbReference>
<dbReference type="SMART" id="SM00028">
    <property type="entry name" value="TPR"/>
    <property type="match status" value="3"/>
</dbReference>
<gene>
    <name evidence="5" type="ORF">RRG08_022471</name>
</gene>
<keyword evidence="2 3" id="KW-0802">TPR repeat</keyword>